<organism evidence="2 3">
    <name type="scientific">Quillaja saponaria</name>
    <name type="common">Soap bark tree</name>
    <dbReference type="NCBI Taxonomy" id="32244"/>
    <lineage>
        <taxon>Eukaryota</taxon>
        <taxon>Viridiplantae</taxon>
        <taxon>Streptophyta</taxon>
        <taxon>Embryophyta</taxon>
        <taxon>Tracheophyta</taxon>
        <taxon>Spermatophyta</taxon>
        <taxon>Magnoliopsida</taxon>
        <taxon>eudicotyledons</taxon>
        <taxon>Gunneridae</taxon>
        <taxon>Pentapetalae</taxon>
        <taxon>rosids</taxon>
        <taxon>fabids</taxon>
        <taxon>Fabales</taxon>
        <taxon>Quillajaceae</taxon>
        <taxon>Quillaja</taxon>
    </lineage>
</organism>
<protein>
    <submittedName>
        <fullName evidence="2">Transmembrane protein</fullName>
    </submittedName>
</protein>
<dbReference type="PANTHER" id="PTHR34189">
    <property type="entry name" value="TRANSMEMBRANE PROTEIN"/>
    <property type="match status" value="1"/>
</dbReference>
<evidence type="ECO:0000256" key="1">
    <source>
        <dbReference type="SAM" id="Phobius"/>
    </source>
</evidence>
<gene>
    <name evidence="2" type="ORF">O6P43_023051</name>
</gene>
<keyword evidence="1 2" id="KW-0812">Transmembrane</keyword>
<proteinExistence type="predicted"/>
<comment type="caution">
    <text evidence="2">The sequence shown here is derived from an EMBL/GenBank/DDBJ whole genome shotgun (WGS) entry which is preliminary data.</text>
</comment>
<name>A0AAD7PJ56_QUISA</name>
<keyword evidence="1" id="KW-0472">Membrane</keyword>
<reference evidence="2" key="1">
    <citation type="journal article" date="2023" name="Science">
        <title>Elucidation of the pathway for biosynthesis of saponin adjuvants from the soapbark tree.</title>
        <authorList>
            <person name="Reed J."/>
            <person name="Orme A."/>
            <person name="El-Demerdash A."/>
            <person name="Owen C."/>
            <person name="Martin L.B.B."/>
            <person name="Misra R.C."/>
            <person name="Kikuchi S."/>
            <person name="Rejzek M."/>
            <person name="Martin A.C."/>
            <person name="Harkess A."/>
            <person name="Leebens-Mack J."/>
            <person name="Louveau T."/>
            <person name="Stephenson M.J."/>
            <person name="Osbourn A."/>
        </authorList>
    </citation>
    <scope>NUCLEOTIDE SEQUENCE</scope>
    <source>
        <strain evidence="2">S10</strain>
    </source>
</reference>
<evidence type="ECO:0000313" key="3">
    <source>
        <dbReference type="Proteomes" id="UP001163823"/>
    </source>
</evidence>
<feature type="transmembrane region" description="Helical" evidence="1">
    <location>
        <begin position="61"/>
        <end position="79"/>
    </location>
</feature>
<accession>A0AAD7PJ56</accession>
<sequence length="103" mass="11348">MQRLSSTTRASEEFINMSGSAMASPSLRASTSADHLPLYNPIPDSTKKEAPIYHKSSGENAIHLIPIVLILCGLILWIFSHPADTRLLDEILLLAPFILPFCM</sequence>
<dbReference type="PANTHER" id="PTHR34189:SF10">
    <property type="entry name" value="TRANSMEMBRANE PROTEIN"/>
    <property type="match status" value="1"/>
</dbReference>
<keyword evidence="1" id="KW-1133">Transmembrane helix</keyword>
<dbReference type="Proteomes" id="UP001163823">
    <property type="component" value="Chromosome 9"/>
</dbReference>
<dbReference type="EMBL" id="JARAOO010000009">
    <property type="protein sequence ID" value="KAJ7956640.1"/>
    <property type="molecule type" value="Genomic_DNA"/>
</dbReference>
<dbReference type="AlphaFoldDB" id="A0AAD7PJ56"/>
<evidence type="ECO:0000313" key="2">
    <source>
        <dbReference type="EMBL" id="KAJ7956640.1"/>
    </source>
</evidence>
<keyword evidence="3" id="KW-1185">Reference proteome</keyword>
<dbReference type="KEGG" id="qsa:O6P43_023051"/>